<keyword evidence="1" id="KW-0175">Coiled coil</keyword>
<dbReference type="Pfam" id="PF02183">
    <property type="entry name" value="HALZ"/>
    <property type="match status" value="1"/>
</dbReference>
<comment type="caution">
    <text evidence="3">The sequence shown here is derived from an EMBL/GenBank/DDBJ whole genome shotgun (WGS) entry which is preliminary data.</text>
</comment>
<dbReference type="InterPro" id="IPR003106">
    <property type="entry name" value="Leu_zip_homeo"/>
</dbReference>
<dbReference type="InterPro" id="IPR027417">
    <property type="entry name" value="P-loop_NTPase"/>
</dbReference>
<feature type="domain" description="Leucine zipper homeobox-associated" evidence="2">
    <location>
        <begin position="599"/>
        <end position="634"/>
    </location>
</feature>
<accession>A0ABR1Z357</accession>
<gene>
    <name evidence="3" type="ORF">HDK90DRAFT_461640</name>
</gene>
<dbReference type="EMBL" id="JBBWRZ010000001">
    <property type="protein sequence ID" value="KAK8246841.1"/>
    <property type="molecule type" value="Genomic_DNA"/>
</dbReference>
<evidence type="ECO:0000313" key="3">
    <source>
        <dbReference type="EMBL" id="KAK8246841.1"/>
    </source>
</evidence>
<evidence type="ECO:0000259" key="2">
    <source>
        <dbReference type="Pfam" id="PF02183"/>
    </source>
</evidence>
<reference evidence="3 4" key="1">
    <citation type="submission" date="2024-04" db="EMBL/GenBank/DDBJ databases">
        <title>Phyllosticta paracitricarpa is synonymous to the EU quarantine fungus P. citricarpa based on phylogenomic analyses.</title>
        <authorList>
            <consortium name="Lawrence Berkeley National Laboratory"/>
            <person name="Van Ingen-Buijs V.A."/>
            <person name="Van Westerhoven A.C."/>
            <person name="Haridas S."/>
            <person name="Skiadas P."/>
            <person name="Martin F."/>
            <person name="Groenewald J.Z."/>
            <person name="Crous P.W."/>
            <person name="Seidl M.F."/>
        </authorList>
    </citation>
    <scope>NUCLEOTIDE SEQUENCE [LARGE SCALE GENOMIC DNA]</scope>
    <source>
        <strain evidence="3 4">CBS 123374</strain>
    </source>
</reference>
<dbReference type="SUPFAM" id="SSF52540">
    <property type="entry name" value="P-loop containing nucleoside triphosphate hydrolases"/>
    <property type="match status" value="1"/>
</dbReference>
<organism evidence="3 4">
    <name type="scientific">Phyllosticta capitalensis</name>
    <dbReference type="NCBI Taxonomy" id="121624"/>
    <lineage>
        <taxon>Eukaryota</taxon>
        <taxon>Fungi</taxon>
        <taxon>Dikarya</taxon>
        <taxon>Ascomycota</taxon>
        <taxon>Pezizomycotina</taxon>
        <taxon>Dothideomycetes</taxon>
        <taxon>Dothideomycetes incertae sedis</taxon>
        <taxon>Botryosphaeriales</taxon>
        <taxon>Phyllostictaceae</taxon>
        <taxon>Phyllosticta</taxon>
    </lineage>
</organism>
<sequence>MPPPSTWSLAKPMGAPPGKTYPSSVHALQRLHDRVPVDVVCGQHQLSTTGDFSAQFEIYTSPLQCYLEIRLNLKPRDPRNINFAYVRFLTYVDGEEAESRAVQPHTGQPNDTIPDGPFDFGRQIRDLKHVSLSDSAFKDIVNVDKDIGMLHVYSWKAQDCVKIAFSRPTENSAAAQALEKFKILIEHALSSGEAIHVITRKSSPGLIRRFCWLVSSPVPMPVSYWPWMRKLTSEDPVPKGEELMDFARQTFELDQEWIDMALAVREKGWFKKQAPLEVPEPLNIIQMAEVVEFNDWRQYLAYVLGGHAYECQENRSVFGHGSQAAAPIRDRLMKFMSNTPADHLWFFDILLAHDNYHKTGKRVALAPHKRSVIERECNNRNLMMEQKEALMQYFSQSLAIVVALPGTGKAVLIDTIIAIEQKLNERLWVCTGRSTTCNSADQGGAASGPLLSGMNPSGLIMDNSSQIDEASAASAIIHALNGGKLKRILLIGDHHQEPPTVATRNPFGRNSRLSLLKRLVLAGTPHVQLQAGGHAALPSAPLLPAAPCVHVSAPITEASTSKPVADSGPAAISDLTNTGKTAVSDTAGTIGGMVSRAEHDALRAQHDALRADYDALRKDHEELKATATSLRERMESLWGI</sequence>
<proteinExistence type="predicted"/>
<keyword evidence="4" id="KW-1185">Reference proteome</keyword>
<dbReference type="Gene3D" id="3.40.50.300">
    <property type="entry name" value="P-loop containing nucleotide triphosphate hydrolases"/>
    <property type="match status" value="1"/>
</dbReference>
<name>A0ABR1Z357_9PEZI</name>
<evidence type="ECO:0000256" key="1">
    <source>
        <dbReference type="SAM" id="Coils"/>
    </source>
</evidence>
<protein>
    <recommendedName>
        <fullName evidence="2">Leucine zipper homeobox-associated domain-containing protein</fullName>
    </recommendedName>
</protein>
<dbReference type="Proteomes" id="UP001492380">
    <property type="component" value="Unassembled WGS sequence"/>
</dbReference>
<feature type="coiled-coil region" evidence="1">
    <location>
        <begin position="599"/>
        <end position="633"/>
    </location>
</feature>
<evidence type="ECO:0000313" key="4">
    <source>
        <dbReference type="Proteomes" id="UP001492380"/>
    </source>
</evidence>